<dbReference type="InterPro" id="IPR051599">
    <property type="entry name" value="Cell_Envelope_Assoc"/>
</dbReference>
<feature type="transmembrane region" description="Helical" evidence="1">
    <location>
        <begin position="29"/>
        <end position="53"/>
    </location>
</feature>
<dbReference type="AlphaFoldDB" id="A0A268F2L9"/>
<evidence type="ECO:0000313" key="3">
    <source>
        <dbReference type="EMBL" id="PAD79599.1"/>
    </source>
</evidence>
<keyword evidence="1" id="KW-0472">Membrane</keyword>
<keyword evidence="1" id="KW-0812">Transmembrane</keyword>
<dbReference type="GO" id="GO:0005886">
    <property type="term" value="C:plasma membrane"/>
    <property type="evidence" value="ECO:0007669"/>
    <property type="project" value="TreeGrafter"/>
</dbReference>
<dbReference type="Gene3D" id="3.40.50.620">
    <property type="entry name" value="HUPs"/>
    <property type="match status" value="1"/>
</dbReference>
<proteinExistence type="predicted"/>
<evidence type="ECO:0000256" key="1">
    <source>
        <dbReference type="SAM" id="Phobius"/>
    </source>
</evidence>
<dbReference type="OrthoDB" id="9782395at2"/>
<dbReference type="InterPro" id="IPR014729">
    <property type="entry name" value="Rossmann-like_a/b/a_fold"/>
</dbReference>
<evidence type="ECO:0000259" key="2">
    <source>
        <dbReference type="Pfam" id="PF02698"/>
    </source>
</evidence>
<sequence>MEQDVYLRRMTAAIQKGQKRKRRQGRSRLGRRLVFVGIGLLLLGAMWTGYIVWKIESAVSAPAEQADVGIILGASMWGEEPSPGLRERLEHALEEYRQGRFESFIVSGGLDAPGMKYTEAEGMRNYLVQAGVPEERIYLENEATSTYENLLFSQQIMQEQGWVTALIMTHDYHGSRAMEIARVLGYQEPTISLTESTVLPMAKHKSREVLAYTKWKMDRALLALGWR</sequence>
<dbReference type="PANTHER" id="PTHR30336">
    <property type="entry name" value="INNER MEMBRANE PROTEIN, PROBABLE PERMEASE"/>
    <property type="match status" value="1"/>
</dbReference>
<dbReference type="Proteomes" id="UP000215596">
    <property type="component" value="Unassembled WGS sequence"/>
</dbReference>
<dbReference type="PANTHER" id="PTHR30336:SF20">
    <property type="entry name" value="DUF218 DOMAIN-CONTAINING PROTEIN"/>
    <property type="match status" value="1"/>
</dbReference>
<evidence type="ECO:0000313" key="4">
    <source>
        <dbReference type="Proteomes" id="UP000215596"/>
    </source>
</evidence>
<comment type="caution">
    <text evidence="3">The sequence shown here is derived from an EMBL/GenBank/DDBJ whole genome shotgun (WGS) entry which is preliminary data.</text>
</comment>
<organism evidence="3 4">
    <name type="scientific">Paenibacillus campinasensis</name>
    <dbReference type="NCBI Taxonomy" id="66347"/>
    <lineage>
        <taxon>Bacteria</taxon>
        <taxon>Bacillati</taxon>
        <taxon>Bacillota</taxon>
        <taxon>Bacilli</taxon>
        <taxon>Bacillales</taxon>
        <taxon>Paenibacillaceae</taxon>
        <taxon>Paenibacillus</taxon>
    </lineage>
</organism>
<accession>A0A268F2L9</accession>
<name>A0A268F2L9_9BACL</name>
<dbReference type="CDD" id="cd06259">
    <property type="entry name" value="YdcF-like"/>
    <property type="match status" value="1"/>
</dbReference>
<dbReference type="InterPro" id="IPR003848">
    <property type="entry name" value="DUF218"/>
</dbReference>
<protein>
    <recommendedName>
        <fullName evidence="2">DUF218 domain-containing protein</fullName>
    </recommendedName>
</protein>
<dbReference type="Pfam" id="PF02698">
    <property type="entry name" value="DUF218"/>
    <property type="match status" value="1"/>
</dbReference>
<dbReference type="EMBL" id="NPBY01000011">
    <property type="protein sequence ID" value="PAD79599.1"/>
    <property type="molecule type" value="Genomic_DNA"/>
</dbReference>
<feature type="domain" description="DUF218" evidence="2">
    <location>
        <begin position="67"/>
        <end position="203"/>
    </location>
</feature>
<reference evidence="3 4" key="1">
    <citation type="submission" date="2017-07" db="EMBL/GenBank/DDBJ databases">
        <title>Isolation and whole genome analysis of endospore-forming bacteria from heroin.</title>
        <authorList>
            <person name="Kalinowski J."/>
            <person name="Ahrens B."/>
            <person name="Al-Dilaimi A."/>
            <person name="Winkler A."/>
            <person name="Wibberg D."/>
            <person name="Schleenbecker U."/>
            <person name="Ruckert C."/>
            <person name="Wolfel R."/>
            <person name="Grass G."/>
        </authorList>
    </citation>
    <scope>NUCLEOTIDE SEQUENCE [LARGE SCALE GENOMIC DNA]</scope>
    <source>
        <strain evidence="3 4">7537-G1</strain>
    </source>
</reference>
<gene>
    <name evidence="3" type="ORF">CHH67_03735</name>
</gene>
<keyword evidence="1" id="KW-1133">Transmembrane helix</keyword>